<sequence length="345" mass="37862">MQYTLDDFDYPLPPELIAQQPLPERAASRLLLVRGGAFDERRFSDLADLLEPGDLLIVNDSRVLHARLRGVKPSGGLVEVLIERPLGAHEALAQVRASKPPRPGSRLRLADAFEVEVLGRQGEFYRLGFPPHDDLLELIERHGELPLPPYIRRPADAADEARYQTVFARQRGSVAAPTAGLHVDAPLLARLRERGVDLAHVTLHVGAGTFQPVRVSDLARHRMHGERYRIAQATVDALAATRARGGRVIALGTTTLRALEGAALAHGGVLTAGEGETELFILPGFAFRVADRLITNFHLPKSTLLMLVSAFAGFDSVRAAYAHAIARRYRFFSYGDAMLLTRSDT</sequence>
<evidence type="ECO:0000256" key="2">
    <source>
        <dbReference type="ARBA" id="ARBA00004691"/>
    </source>
</evidence>
<evidence type="ECO:0000256" key="11">
    <source>
        <dbReference type="ARBA" id="ARBA00069325"/>
    </source>
</evidence>
<evidence type="ECO:0000256" key="6">
    <source>
        <dbReference type="ARBA" id="ARBA00022691"/>
    </source>
</evidence>
<dbReference type="EMBL" id="JADJEV010000004">
    <property type="protein sequence ID" value="MBK6974382.1"/>
    <property type="molecule type" value="Genomic_DNA"/>
</dbReference>
<protein>
    <recommendedName>
        <fullName evidence="11 13">S-adenosylmethionine:tRNA ribosyltransferase-isomerase</fullName>
        <ecNumber evidence="10 13">2.4.99.17</ecNumber>
    </recommendedName>
    <alternativeName>
        <fullName evidence="12 13">Queuosine biosynthesis protein QueA</fullName>
    </alternativeName>
</protein>
<dbReference type="Pfam" id="PF02547">
    <property type="entry name" value="Queuosine_synth"/>
    <property type="match status" value="1"/>
</dbReference>
<keyword evidence="14" id="KW-0328">Glycosyltransferase</keyword>
<evidence type="ECO:0000313" key="15">
    <source>
        <dbReference type="Proteomes" id="UP000807785"/>
    </source>
</evidence>
<evidence type="ECO:0000256" key="8">
    <source>
        <dbReference type="ARBA" id="ARBA00052751"/>
    </source>
</evidence>
<dbReference type="InterPro" id="IPR003699">
    <property type="entry name" value="QueA"/>
</dbReference>
<proteinExistence type="inferred from homology"/>
<evidence type="ECO:0000256" key="1">
    <source>
        <dbReference type="ARBA" id="ARBA00004496"/>
    </source>
</evidence>
<organism evidence="14 15">
    <name type="scientific">Candidatus Methylophosphatis roskildensis</name>
    <dbReference type="NCBI Taxonomy" id="2899263"/>
    <lineage>
        <taxon>Bacteria</taxon>
        <taxon>Pseudomonadati</taxon>
        <taxon>Pseudomonadota</taxon>
        <taxon>Betaproteobacteria</taxon>
        <taxon>Nitrosomonadales</taxon>
        <taxon>Sterolibacteriaceae</taxon>
        <taxon>Candidatus Methylophosphatis</taxon>
    </lineage>
</organism>
<evidence type="ECO:0000313" key="14">
    <source>
        <dbReference type="EMBL" id="MBK6974382.1"/>
    </source>
</evidence>
<evidence type="ECO:0000256" key="9">
    <source>
        <dbReference type="ARBA" id="ARBA00061210"/>
    </source>
</evidence>
<comment type="catalytic activity">
    <reaction evidence="8 13">
        <text>7-aminomethyl-7-carbaguanosine(34) in tRNA + S-adenosyl-L-methionine = epoxyqueuosine(34) in tRNA + adenine + L-methionine + 2 H(+)</text>
        <dbReference type="Rhea" id="RHEA:32155"/>
        <dbReference type="Rhea" id="RHEA-COMP:10342"/>
        <dbReference type="Rhea" id="RHEA-COMP:18582"/>
        <dbReference type="ChEBI" id="CHEBI:15378"/>
        <dbReference type="ChEBI" id="CHEBI:16708"/>
        <dbReference type="ChEBI" id="CHEBI:57844"/>
        <dbReference type="ChEBI" id="CHEBI:59789"/>
        <dbReference type="ChEBI" id="CHEBI:82833"/>
        <dbReference type="ChEBI" id="CHEBI:194443"/>
        <dbReference type="EC" id="2.4.99.17"/>
    </reaction>
</comment>
<comment type="pathway">
    <text evidence="2 13">tRNA modification; tRNA-queuosine biosynthesis.</text>
</comment>
<keyword evidence="4 13" id="KW-0963">Cytoplasm</keyword>
<keyword evidence="6 13" id="KW-0949">S-adenosyl-L-methionine</keyword>
<dbReference type="PANTHER" id="PTHR30307:SF0">
    <property type="entry name" value="S-ADENOSYLMETHIONINE:TRNA RIBOSYLTRANSFERASE-ISOMERASE"/>
    <property type="match status" value="1"/>
</dbReference>
<comment type="subunit">
    <text evidence="3 13">Monomer.</text>
</comment>
<dbReference type="NCBIfam" id="NF001140">
    <property type="entry name" value="PRK00147.1"/>
    <property type="match status" value="1"/>
</dbReference>
<dbReference type="Gene3D" id="3.40.1780.10">
    <property type="entry name" value="QueA-like"/>
    <property type="match status" value="2"/>
</dbReference>
<reference evidence="14" key="1">
    <citation type="submission" date="2020-10" db="EMBL/GenBank/DDBJ databases">
        <title>Connecting structure to function with the recovery of over 1000 high-quality activated sludge metagenome-assembled genomes encoding full-length rRNA genes using long-read sequencing.</title>
        <authorList>
            <person name="Singleton C.M."/>
            <person name="Petriglieri F."/>
            <person name="Kristensen J.M."/>
            <person name="Kirkegaard R.H."/>
            <person name="Michaelsen T.Y."/>
            <person name="Andersen M.H."/>
            <person name="Karst S.M."/>
            <person name="Dueholm M.S."/>
            <person name="Nielsen P.H."/>
            <person name="Albertsen M."/>
        </authorList>
    </citation>
    <scope>NUCLEOTIDE SEQUENCE</scope>
    <source>
        <strain evidence="14">Bjer_18-Q3-R1-45_BAT3C.347</strain>
    </source>
</reference>
<dbReference type="Proteomes" id="UP000807785">
    <property type="component" value="Unassembled WGS sequence"/>
</dbReference>
<dbReference type="FunFam" id="3.40.1780.10:FF:000001">
    <property type="entry name" value="S-adenosylmethionine:tRNA ribosyltransferase-isomerase"/>
    <property type="match status" value="1"/>
</dbReference>
<evidence type="ECO:0000256" key="5">
    <source>
        <dbReference type="ARBA" id="ARBA00022679"/>
    </source>
</evidence>
<dbReference type="AlphaFoldDB" id="A0A9D7E5U1"/>
<name>A0A9D7E5U1_9PROT</name>
<comment type="caution">
    <text evidence="14">The sequence shown here is derived from an EMBL/GenBank/DDBJ whole genome shotgun (WGS) entry which is preliminary data.</text>
</comment>
<dbReference type="InterPro" id="IPR036100">
    <property type="entry name" value="QueA_sf"/>
</dbReference>
<gene>
    <name evidence="13 14" type="primary">queA</name>
    <name evidence="14" type="ORF">IPH26_16025</name>
</gene>
<dbReference type="Gene3D" id="2.40.10.240">
    <property type="entry name" value="QueA-like"/>
    <property type="match status" value="1"/>
</dbReference>
<dbReference type="PANTHER" id="PTHR30307">
    <property type="entry name" value="S-ADENOSYLMETHIONINE:TRNA RIBOSYLTRANSFERASE-ISOMERASE"/>
    <property type="match status" value="1"/>
</dbReference>
<evidence type="ECO:0000256" key="4">
    <source>
        <dbReference type="ARBA" id="ARBA00022490"/>
    </source>
</evidence>
<dbReference type="SUPFAM" id="SSF111337">
    <property type="entry name" value="QueA-like"/>
    <property type="match status" value="1"/>
</dbReference>
<dbReference type="NCBIfam" id="TIGR00113">
    <property type="entry name" value="queA"/>
    <property type="match status" value="1"/>
</dbReference>
<evidence type="ECO:0000256" key="3">
    <source>
        <dbReference type="ARBA" id="ARBA00011245"/>
    </source>
</evidence>
<dbReference type="GO" id="GO:0008616">
    <property type="term" value="P:tRNA queuosine(34) biosynthetic process"/>
    <property type="evidence" value="ECO:0007669"/>
    <property type="project" value="UniProtKB-UniRule"/>
</dbReference>
<comment type="similarity">
    <text evidence="9 13">Belongs to the QueA family.</text>
</comment>
<keyword evidence="5 13" id="KW-0808">Transferase</keyword>
<dbReference type="GO" id="GO:0005737">
    <property type="term" value="C:cytoplasm"/>
    <property type="evidence" value="ECO:0007669"/>
    <property type="project" value="UniProtKB-SubCell"/>
</dbReference>
<evidence type="ECO:0000256" key="10">
    <source>
        <dbReference type="ARBA" id="ARBA00066503"/>
    </source>
</evidence>
<accession>A0A9D7E5U1</accession>
<dbReference type="HAMAP" id="MF_00113">
    <property type="entry name" value="QueA"/>
    <property type="match status" value="1"/>
</dbReference>
<comment type="function">
    <text evidence="13">Transfers and isomerizes the ribose moiety from AdoMet to the 7-aminomethyl group of 7-deazaguanine (preQ1-tRNA) to give epoxyqueuosine (oQ-tRNA).</text>
</comment>
<evidence type="ECO:0000256" key="7">
    <source>
        <dbReference type="ARBA" id="ARBA00022785"/>
    </source>
</evidence>
<evidence type="ECO:0000256" key="12">
    <source>
        <dbReference type="ARBA" id="ARBA00076160"/>
    </source>
</evidence>
<dbReference type="EC" id="2.4.99.17" evidence="10 13"/>
<dbReference type="GO" id="GO:0051075">
    <property type="term" value="F:S-adenosylmethionine:tRNA ribosyltransferase-isomerase activity"/>
    <property type="evidence" value="ECO:0007669"/>
    <property type="project" value="UniProtKB-EC"/>
</dbReference>
<dbReference type="InterPro" id="IPR042119">
    <property type="entry name" value="QueA_dom2"/>
</dbReference>
<comment type="subcellular location">
    <subcellularLocation>
        <location evidence="1 13">Cytoplasm</location>
    </subcellularLocation>
</comment>
<dbReference type="InterPro" id="IPR042118">
    <property type="entry name" value="QueA_dom1"/>
</dbReference>
<evidence type="ECO:0000256" key="13">
    <source>
        <dbReference type="HAMAP-Rule" id="MF_00113"/>
    </source>
</evidence>
<keyword evidence="7 13" id="KW-0671">Queuosine biosynthesis</keyword>